<sequence>MHFMSLWSPSLTSWSISSSSLLRLLLVSSLAWWFGPPSIAAQESHSSVPSRLALSRQCQGDIELYHKYFTATAQINSDSLAHYLFEITLRPVLTQHYDLNVCQFRPIQFAHNRTFTLRHLAPLKHCEDVTELIHILGTNSTWQLPLWAQGLSHTPFFSMCYLSTALVITLQLRFACRKALAGLLSTFQSR</sequence>
<name>L0CRS4_SHFV</name>
<reference evidence="1" key="1">
    <citation type="journal article" date="2013" name="J. Virol.">
        <title>Exceptional simian hemorrhagic Fever virus diversity in a wild african primate community.</title>
        <authorList>
            <person name="Lauck M."/>
            <person name="Sibley S.D."/>
            <person name="Hyeroba D."/>
            <person name="Tumukunde A."/>
            <person name="Weny G."/>
            <person name="Chapman C.A."/>
            <person name="Ting N."/>
            <person name="Switzer W.M."/>
            <person name="Kuhn J.H."/>
            <person name="Friedrich T.C."/>
            <person name="O'Connor D.H."/>
            <person name="Goldberg T.L."/>
        </authorList>
    </citation>
    <scope>NUCLEOTIDE SEQUENCE</scope>
    <source>
        <strain evidence="1">Krtg09</strain>
    </source>
</reference>
<organismHost>
    <name type="scientific">Erythrocebus patas</name>
    <name type="common">Red guenon</name>
    <name type="synonym">Cercopithecus patas</name>
    <dbReference type="NCBI Taxonomy" id="9538"/>
</organismHost>
<evidence type="ECO:0000313" key="1">
    <source>
        <dbReference type="EMBL" id="AGA19119.1"/>
    </source>
</evidence>
<accession>L0CRS4</accession>
<proteinExistence type="predicted"/>
<organismHost>
    <name type="scientific">Macaca</name>
    <name type="common">macaques</name>
    <dbReference type="NCBI Taxonomy" id="9539"/>
</organismHost>
<protein>
    <submittedName>
        <fullName evidence="1">ORF4b</fullName>
    </submittedName>
</protein>
<dbReference type="EMBL" id="JX473850">
    <property type="protein sequence ID" value="AGA19119.1"/>
    <property type="molecule type" value="Genomic_RNA"/>
</dbReference>
<organism evidence="1">
    <name type="scientific">Simian hemorrhagic fever virus</name>
    <name type="common">SHFV</name>
    <dbReference type="NCBI Taxonomy" id="38143"/>
    <lineage>
        <taxon>Viruses</taxon>
        <taxon>Riboviria</taxon>
        <taxon>Orthornavirae</taxon>
        <taxon>Pisuviricota</taxon>
        <taxon>Pisoniviricetes</taxon>
        <taxon>Nidovirales</taxon>
        <taxon>Arnidovirineae</taxon>
        <taxon>Arteriviridae</taxon>
        <taxon>Simarterivirinae</taxon>
        <taxon>Deltaarterivirus</taxon>
        <taxon>Hedartevirus</taxon>
        <taxon>Deltaarterivirus hemfev</taxon>
    </lineage>
</organism>